<dbReference type="AlphaFoldDB" id="A0A0D0C6A7"/>
<keyword evidence="3" id="KW-1185">Reference proteome</keyword>
<proteinExistence type="predicted"/>
<dbReference type="Proteomes" id="UP000053593">
    <property type="component" value="Unassembled WGS sequence"/>
</dbReference>
<reference evidence="2 3" key="1">
    <citation type="submission" date="2014-04" db="EMBL/GenBank/DDBJ databases">
        <title>Evolutionary Origins and Diversification of the Mycorrhizal Mutualists.</title>
        <authorList>
            <consortium name="DOE Joint Genome Institute"/>
            <consortium name="Mycorrhizal Genomics Consortium"/>
            <person name="Kohler A."/>
            <person name="Kuo A."/>
            <person name="Nagy L.G."/>
            <person name="Floudas D."/>
            <person name="Copeland A."/>
            <person name="Barry K.W."/>
            <person name="Cichocki N."/>
            <person name="Veneault-Fourrey C."/>
            <person name="LaButti K."/>
            <person name="Lindquist E.A."/>
            <person name="Lipzen A."/>
            <person name="Lundell T."/>
            <person name="Morin E."/>
            <person name="Murat C."/>
            <person name="Riley R."/>
            <person name="Ohm R."/>
            <person name="Sun H."/>
            <person name="Tunlid A."/>
            <person name="Henrissat B."/>
            <person name="Grigoriev I.V."/>
            <person name="Hibbett D.S."/>
            <person name="Martin F."/>
        </authorList>
    </citation>
    <scope>NUCLEOTIDE SEQUENCE [LARGE SCALE GENOMIC DNA]</scope>
    <source>
        <strain evidence="2 3">FD-317 M1</strain>
    </source>
</reference>
<keyword evidence="1" id="KW-0812">Transmembrane</keyword>
<sequence>MEDVVYEPLLWVTISQFSLIFIFFLRTLPHPVVAIADMEFETLKRWKHLLFSPQLATHTSNCSSASSYFNSRWPNPRVKDTILTNMLFAVSTRKP</sequence>
<evidence type="ECO:0000313" key="3">
    <source>
        <dbReference type="Proteomes" id="UP000053593"/>
    </source>
</evidence>
<name>A0A0D0C6A7_9AGAR</name>
<feature type="transmembrane region" description="Helical" evidence="1">
    <location>
        <begin position="6"/>
        <end position="25"/>
    </location>
</feature>
<evidence type="ECO:0000256" key="1">
    <source>
        <dbReference type="SAM" id="Phobius"/>
    </source>
</evidence>
<organism evidence="2 3">
    <name type="scientific">Collybiopsis luxurians FD-317 M1</name>
    <dbReference type="NCBI Taxonomy" id="944289"/>
    <lineage>
        <taxon>Eukaryota</taxon>
        <taxon>Fungi</taxon>
        <taxon>Dikarya</taxon>
        <taxon>Basidiomycota</taxon>
        <taxon>Agaricomycotina</taxon>
        <taxon>Agaricomycetes</taxon>
        <taxon>Agaricomycetidae</taxon>
        <taxon>Agaricales</taxon>
        <taxon>Marasmiineae</taxon>
        <taxon>Omphalotaceae</taxon>
        <taxon>Collybiopsis</taxon>
        <taxon>Collybiopsis luxurians</taxon>
    </lineage>
</organism>
<gene>
    <name evidence="2" type="ORF">GYMLUDRAFT_447190</name>
</gene>
<keyword evidence="1" id="KW-0472">Membrane</keyword>
<dbReference type="EMBL" id="KN834763">
    <property type="protein sequence ID" value="KIK63661.1"/>
    <property type="molecule type" value="Genomic_DNA"/>
</dbReference>
<protein>
    <submittedName>
        <fullName evidence="2">Uncharacterized protein</fullName>
    </submittedName>
</protein>
<dbReference type="HOGENOM" id="CLU_2373001_0_0_1"/>
<keyword evidence="1" id="KW-1133">Transmembrane helix</keyword>
<accession>A0A0D0C6A7</accession>
<evidence type="ECO:0000313" key="2">
    <source>
        <dbReference type="EMBL" id="KIK63661.1"/>
    </source>
</evidence>